<reference evidence="4" key="1">
    <citation type="journal article" date="2019" name="Int. J. Syst. Evol. Microbiol.">
        <title>The Global Catalogue of Microorganisms (GCM) 10K type strain sequencing project: providing services to taxonomists for standard genome sequencing and annotation.</title>
        <authorList>
            <consortium name="The Broad Institute Genomics Platform"/>
            <consortium name="The Broad Institute Genome Sequencing Center for Infectious Disease"/>
            <person name="Wu L."/>
            <person name="Ma J."/>
        </authorList>
    </citation>
    <scope>NUCLEOTIDE SEQUENCE [LARGE SCALE GENOMIC DNA]</scope>
    <source>
        <strain evidence="4">CGMCC 4.7317</strain>
    </source>
</reference>
<organism evidence="3 4">
    <name type="scientific">Longivirga aurantiaca</name>
    <dbReference type="NCBI Taxonomy" id="1837743"/>
    <lineage>
        <taxon>Bacteria</taxon>
        <taxon>Bacillati</taxon>
        <taxon>Actinomycetota</taxon>
        <taxon>Actinomycetes</taxon>
        <taxon>Sporichthyales</taxon>
        <taxon>Sporichthyaceae</taxon>
        <taxon>Longivirga</taxon>
    </lineage>
</organism>
<feature type="compositionally biased region" description="Acidic residues" evidence="1">
    <location>
        <begin position="155"/>
        <end position="164"/>
    </location>
</feature>
<feature type="transmembrane region" description="Helical" evidence="2">
    <location>
        <begin position="217"/>
        <end position="236"/>
    </location>
</feature>
<dbReference type="RefSeq" id="WP_386767287.1">
    <property type="nucleotide sequence ID" value="NZ_JBHSTI010000008.1"/>
</dbReference>
<keyword evidence="2" id="KW-1133">Transmembrane helix</keyword>
<accession>A0ABW1T3A5</accession>
<keyword evidence="2" id="KW-0472">Membrane</keyword>
<dbReference type="Proteomes" id="UP001596138">
    <property type="component" value="Unassembled WGS sequence"/>
</dbReference>
<evidence type="ECO:0000256" key="2">
    <source>
        <dbReference type="SAM" id="Phobius"/>
    </source>
</evidence>
<name>A0ABW1T3A5_9ACTN</name>
<dbReference type="EMBL" id="JBHSTI010000008">
    <property type="protein sequence ID" value="MFC6238779.1"/>
    <property type="molecule type" value="Genomic_DNA"/>
</dbReference>
<proteinExistence type="predicted"/>
<keyword evidence="4" id="KW-1185">Reference proteome</keyword>
<evidence type="ECO:0008006" key="5">
    <source>
        <dbReference type="Google" id="ProtNLM"/>
    </source>
</evidence>
<gene>
    <name evidence="3" type="ORF">ACFQGU_12895</name>
</gene>
<sequence length="278" mass="29620">MTPTGRDNGLPRAARYDALVDVDPPVADHVLELLRDAGVTALAEPVVGDVGTASRATTPPKRPTERVHVDHDHLLLAQSVVARALPALRADFHADAARREDAEDARAAADAERDRQRADELGADEVDSLFAGIVAGWGTATSDPVPRWSVLEDAPDDEKADEAGDPAPRPPLSSRLARRSPEPAEPAPAVDPYDDNEGHFVPPPPPPLPEADRVTRLAWAALIGGPTLMILAALFGIGLESWVSLLAIMSFLGGFATLVARMHDRPRNDDGWDDGAVL</sequence>
<feature type="transmembrane region" description="Helical" evidence="2">
    <location>
        <begin position="242"/>
        <end position="260"/>
    </location>
</feature>
<evidence type="ECO:0000313" key="4">
    <source>
        <dbReference type="Proteomes" id="UP001596138"/>
    </source>
</evidence>
<comment type="caution">
    <text evidence="3">The sequence shown here is derived from an EMBL/GenBank/DDBJ whole genome shotgun (WGS) entry which is preliminary data.</text>
</comment>
<evidence type="ECO:0000256" key="1">
    <source>
        <dbReference type="SAM" id="MobiDB-lite"/>
    </source>
</evidence>
<keyword evidence="2" id="KW-0812">Transmembrane</keyword>
<evidence type="ECO:0000313" key="3">
    <source>
        <dbReference type="EMBL" id="MFC6238779.1"/>
    </source>
</evidence>
<feature type="region of interest" description="Disordered" evidence="1">
    <location>
        <begin position="155"/>
        <end position="208"/>
    </location>
</feature>
<protein>
    <recommendedName>
        <fullName evidence="5">DUF308 domain-containing protein</fullName>
    </recommendedName>
</protein>